<evidence type="ECO:0000313" key="3">
    <source>
        <dbReference type="EMBL" id="KJL41214.1"/>
    </source>
</evidence>
<keyword evidence="2" id="KW-0472">Membrane</keyword>
<name>A0A0M2HAM3_MICTR</name>
<dbReference type="PATRIC" id="fig|69370.6.peg.3187"/>
<keyword evidence="4" id="KW-1185">Reference proteome</keyword>
<evidence type="ECO:0000256" key="1">
    <source>
        <dbReference type="SAM" id="MobiDB-lite"/>
    </source>
</evidence>
<dbReference type="EMBL" id="JYJA01000038">
    <property type="protein sequence ID" value="KJL41214.1"/>
    <property type="molecule type" value="Genomic_DNA"/>
</dbReference>
<keyword evidence="2" id="KW-1133">Transmembrane helix</keyword>
<evidence type="ECO:0000313" key="4">
    <source>
        <dbReference type="Proteomes" id="UP000034098"/>
    </source>
</evidence>
<feature type="transmembrane region" description="Helical" evidence="2">
    <location>
        <begin position="127"/>
        <end position="145"/>
    </location>
</feature>
<evidence type="ECO:0008006" key="5">
    <source>
        <dbReference type="Google" id="ProtNLM"/>
    </source>
</evidence>
<sequence>MISVKNVLTVLGVAFTAYFAARGLLWTGRPIPQPLIIVISVGIYLAVTWLCIFWQPASQRSSPVPRAAGSADNESLESLEAQAAPHAAGEGIRGPLPLPVTAQVLALACAVIVPNAIPIAVGETARTASFATWYLGGIGALMTIVMVRRRPWTAWAGIVLLTIASFLWMGPLNALALGLVGSIVWVTCAQLLVFSMDRAARDTSRLTRLQRAATGWQTSQVVRQRERRVQVQRALAVAGPVLTRTVAHAGVLTEDDRLEARIAEGRLRDEMRGPRLLDDEVRAELERARRRGANVTVLDEGGLDDVDDETLGIIRAQLAETLRSASSDRLYIRTSPDERVAVTVVGRSPSVGGPSDEDSVDLWREIPHPGRA</sequence>
<gene>
    <name evidence="3" type="ORF">RS82_03131</name>
</gene>
<dbReference type="Proteomes" id="UP000034098">
    <property type="component" value="Unassembled WGS sequence"/>
</dbReference>
<feature type="region of interest" description="Disordered" evidence="1">
    <location>
        <begin position="346"/>
        <end position="372"/>
    </location>
</feature>
<feature type="transmembrane region" description="Helical" evidence="2">
    <location>
        <begin position="31"/>
        <end position="54"/>
    </location>
</feature>
<organism evidence="3 4">
    <name type="scientific">Microbacterium trichothecenolyticum</name>
    <name type="common">Aureobacterium trichothecenolyticum</name>
    <dbReference type="NCBI Taxonomy" id="69370"/>
    <lineage>
        <taxon>Bacteria</taxon>
        <taxon>Bacillati</taxon>
        <taxon>Actinomycetota</taxon>
        <taxon>Actinomycetes</taxon>
        <taxon>Micrococcales</taxon>
        <taxon>Microbacteriaceae</taxon>
        <taxon>Microbacterium</taxon>
    </lineage>
</organism>
<protein>
    <recommendedName>
        <fullName evidence="5">Signal transduction histidine kinase</fullName>
    </recommendedName>
</protein>
<dbReference type="RefSeq" id="WP_045301007.1">
    <property type="nucleotide sequence ID" value="NZ_JYJA01000038.1"/>
</dbReference>
<reference evidence="3 4" key="1">
    <citation type="submission" date="2015-02" db="EMBL/GenBank/DDBJ databases">
        <title>Draft genome sequences of ten Microbacterium spp. with emphasis on heavy metal contaminated environments.</title>
        <authorList>
            <person name="Corretto E."/>
        </authorList>
    </citation>
    <scope>NUCLEOTIDE SEQUENCE [LARGE SCALE GENOMIC DNA]</scope>
    <source>
        <strain evidence="3 4">DSM 8608</strain>
    </source>
</reference>
<feature type="transmembrane region" description="Helical" evidence="2">
    <location>
        <begin position="7"/>
        <end position="25"/>
    </location>
</feature>
<comment type="caution">
    <text evidence="3">The sequence shown here is derived from an EMBL/GenBank/DDBJ whole genome shotgun (WGS) entry which is preliminary data.</text>
</comment>
<accession>A0A0M2HAM3</accession>
<feature type="transmembrane region" description="Helical" evidence="2">
    <location>
        <begin position="175"/>
        <end position="195"/>
    </location>
</feature>
<feature type="transmembrane region" description="Helical" evidence="2">
    <location>
        <begin position="100"/>
        <end position="121"/>
    </location>
</feature>
<dbReference type="OrthoDB" id="5082313at2"/>
<feature type="compositionally biased region" description="Basic and acidic residues" evidence="1">
    <location>
        <begin position="361"/>
        <end position="372"/>
    </location>
</feature>
<dbReference type="AlphaFoldDB" id="A0A0M2HAM3"/>
<evidence type="ECO:0000256" key="2">
    <source>
        <dbReference type="SAM" id="Phobius"/>
    </source>
</evidence>
<proteinExistence type="predicted"/>
<keyword evidence="2" id="KW-0812">Transmembrane</keyword>
<feature type="transmembrane region" description="Helical" evidence="2">
    <location>
        <begin position="152"/>
        <end position="169"/>
    </location>
</feature>